<dbReference type="Proteomes" id="UP000607559">
    <property type="component" value="Unassembled WGS sequence"/>
</dbReference>
<evidence type="ECO:0000313" key="1">
    <source>
        <dbReference type="EMBL" id="GGB12230.1"/>
    </source>
</evidence>
<organism evidence="1 2">
    <name type="scientific">Puia dinghuensis</name>
    <dbReference type="NCBI Taxonomy" id="1792502"/>
    <lineage>
        <taxon>Bacteria</taxon>
        <taxon>Pseudomonadati</taxon>
        <taxon>Bacteroidota</taxon>
        <taxon>Chitinophagia</taxon>
        <taxon>Chitinophagales</taxon>
        <taxon>Chitinophagaceae</taxon>
        <taxon>Puia</taxon>
    </lineage>
</organism>
<evidence type="ECO:0000313" key="2">
    <source>
        <dbReference type="Proteomes" id="UP000607559"/>
    </source>
</evidence>
<proteinExistence type="predicted"/>
<reference evidence="1" key="2">
    <citation type="submission" date="2020-09" db="EMBL/GenBank/DDBJ databases">
        <authorList>
            <person name="Sun Q."/>
            <person name="Zhou Y."/>
        </authorList>
    </citation>
    <scope>NUCLEOTIDE SEQUENCE</scope>
    <source>
        <strain evidence="1">CGMCC 1.15448</strain>
    </source>
</reference>
<dbReference type="EMBL" id="BMJC01000004">
    <property type="protein sequence ID" value="GGB12230.1"/>
    <property type="molecule type" value="Genomic_DNA"/>
</dbReference>
<reference evidence="1" key="1">
    <citation type="journal article" date="2014" name="Int. J. Syst. Evol. Microbiol.">
        <title>Complete genome sequence of Corynebacterium casei LMG S-19264T (=DSM 44701T), isolated from a smear-ripened cheese.</title>
        <authorList>
            <consortium name="US DOE Joint Genome Institute (JGI-PGF)"/>
            <person name="Walter F."/>
            <person name="Albersmeier A."/>
            <person name="Kalinowski J."/>
            <person name="Ruckert C."/>
        </authorList>
    </citation>
    <scope>NUCLEOTIDE SEQUENCE</scope>
    <source>
        <strain evidence="1">CGMCC 1.15448</strain>
    </source>
</reference>
<protein>
    <submittedName>
        <fullName evidence="1">Uncharacterized protein</fullName>
    </submittedName>
</protein>
<name>A0A8J2XVG9_9BACT</name>
<sequence length="93" mass="10832">MTIYEFHTKYATEWVDQYGTKITFMPLSMGKKTGAMFTAPKDQPQLGGEYSMREEHGRLYLGWYSREYFFSPMADGFELLEGNTVAYSFTRPV</sequence>
<comment type="caution">
    <text evidence="1">The sequence shown here is derived from an EMBL/GenBank/DDBJ whole genome shotgun (WGS) entry which is preliminary data.</text>
</comment>
<dbReference type="AlphaFoldDB" id="A0A8J2XVG9"/>
<accession>A0A8J2XVG9</accession>
<gene>
    <name evidence="1" type="ORF">GCM10011511_39820</name>
</gene>
<keyword evidence="2" id="KW-1185">Reference proteome</keyword>